<dbReference type="Proteomes" id="UP000499080">
    <property type="component" value="Unassembled WGS sequence"/>
</dbReference>
<sequence length="88" mass="9752">MRSLSGAPTARPPRCQPRGCEHRDDVPDRSVPQRAALFEHFGPGRSRTARARTDLPQQAKNTFFAVVPEEDLSRSGPYLEPQPAVVIT</sequence>
<protein>
    <submittedName>
        <fullName evidence="2">Uncharacterized protein</fullName>
    </submittedName>
</protein>
<organism evidence="2 3">
    <name type="scientific">Araneus ventricosus</name>
    <name type="common">Orbweaver spider</name>
    <name type="synonym">Epeira ventricosa</name>
    <dbReference type="NCBI Taxonomy" id="182803"/>
    <lineage>
        <taxon>Eukaryota</taxon>
        <taxon>Metazoa</taxon>
        <taxon>Ecdysozoa</taxon>
        <taxon>Arthropoda</taxon>
        <taxon>Chelicerata</taxon>
        <taxon>Arachnida</taxon>
        <taxon>Araneae</taxon>
        <taxon>Araneomorphae</taxon>
        <taxon>Entelegynae</taxon>
        <taxon>Araneoidea</taxon>
        <taxon>Araneidae</taxon>
        <taxon>Araneus</taxon>
    </lineage>
</organism>
<proteinExistence type="predicted"/>
<name>A0A4Y2N056_ARAVE</name>
<dbReference type="EMBL" id="BGPR01008087">
    <property type="protein sequence ID" value="GBN31487.1"/>
    <property type="molecule type" value="Genomic_DNA"/>
</dbReference>
<feature type="compositionally biased region" description="Basic and acidic residues" evidence="1">
    <location>
        <begin position="19"/>
        <end position="28"/>
    </location>
</feature>
<accession>A0A4Y2N056</accession>
<gene>
    <name evidence="2" type="ORF">AVEN_33004_1</name>
</gene>
<comment type="caution">
    <text evidence="2">The sequence shown here is derived from an EMBL/GenBank/DDBJ whole genome shotgun (WGS) entry which is preliminary data.</text>
</comment>
<evidence type="ECO:0000256" key="1">
    <source>
        <dbReference type="SAM" id="MobiDB-lite"/>
    </source>
</evidence>
<evidence type="ECO:0000313" key="3">
    <source>
        <dbReference type="Proteomes" id="UP000499080"/>
    </source>
</evidence>
<reference evidence="2 3" key="1">
    <citation type="journal article" date="2019" name="Sci. Rep.">
        <title>Orb-weaving spider Araneus ventricosus genome elucidates the spidroin gene catalogue.</title>
        <authorList>
            <person name="Kono N."/>
            <person name="Nakamura H."/>
            <person name="Ohtoshi R."/>
            <person name="Moran D.A.P."/>
            <person name="Shinohara A."/>
            <person name="Yoshida Y."/>
            <person name="Fujiwara M."/>
            <person name="Mori M."/>
            <person name="Tomita M."/>
            <person name="Arakawa K."/>
        </authorList>
    </citation>
    <scope>NUCLEOTIDE SEQUENCE [LARGE SCALE GENOMIC DNA]</scope>
</reference>
<evidence type="ECO:0000313" key="2">
    <source>
        <dbReference type="EMBL" id="GBN31487.1"/>
    </source>
</evidence>
<feature type="region of interest" description="Disordered" evidence="1">
    <location>
        <begin position="1"/>
        <end position="30"/>
    </location>
</feature>
<keyword evidence="3" id="KW-1185">Reference proteome</keyword>
<dbReference type="AlphaFoldDB" id="A0A4Y2N056"/>